<organism evidence="1 2">
    <name type="scientific">Miscanthus lutarioriparius</name>
    <dbReference type="NCBI Taxonomy" id="422564"/>
    <lineage>
        <taxon>Eukaryota</taxon>
        <taxon>Viridiplantae</taxon>
        <taxon>Streptophyta</taxon>
        <taxon>Embryophyta</taxon>
        <taxon>Tracheophyta</taxon>
        <taxon>Spermatophyta</taxon>
        <taxon>Magnoliopsida</taxon>
        <taxon>Liliopsida</taxon>
        <taxon>Poales</taxon>
        <taxon>Poaceae</taxon>
        <taxon>PACMAD clade</taxon>
        <taxon>Panicoideae</taxon>
        <taxon>Andropogonodae</taxon>
        <taxon>Andropogoneae</taxon>
        <taxon>Saccharinae</taxon>
        <taxon>Miscanthus</taxon>
    </lineage>
</organism>
<dbReference type="AlphaFoldDB" id="A0A811R7V4"/>
<accession>A0A811R7V4</accession>
<dbReference type="EMBL" id="CAJGYO010000013">
    <property type="protein sequence ID" value="CAD6266113.1"/>
    <property type="molecule type" value="Genomic_DNA"/>
</dbReference>
<dbReference type="CDD" id="cd23340">
    <property type="entry name" value="beta-trefoil_FSCN_ACP-like"/>
    <property type="match status" value="1"/>
</dbReference>
<gene>
    <name evidence="1" type="ORF">NCGR_LOCUS49418</name>
</gene>
<protein>
    <recommendedName>
        <fullName evidence="3">DUF569 domain-containing protein</fullName>
    </recommendedName>
</protein>
<name>A0A811R7V4_9POAL</name>
<keyword evidence="2" id="KW-1185">Reference proteome</keyword>
<reference evidence="1" key="1">
    <citation type="submission" date="2020-10" db="EMBL/GenBank/DDBJ databases">
        <authorList>
            <person name="Han B."/>
            <person name="Lu T."/>
            <person name="Zhao Q."/>
            <person name="Huang X."/>
            <person name="Zhao Y."/>
        </authorList>
    </citation>
    <scope>NUCLEOTIDE SEQUENCE</scope>
</reference>
<dbReference type="PANTHER" id="PTHR31205:SF36">
    <property type="entry name" value="DUF569 DOMAIN-CONTAINING PROTEIN"/>
    <property type="match status" value="1"/>
</dbReference>
<evidence type="ECO:0000313" key="2">
    <source>
        <dbReference type="Proteomes" id="UP000604825"/>
    </source>
</evidence>
<proteinExistence type="predicted"/>
<dbReference type="PANTHER" id="PTHR31205">
    <property type="entry name" value="ACTIN CROSS-LINKING PROTEIN (DUF569)"/>
    <property type="match status" value="1"/>
</dbReference>
<dbReference type="Proteomes" id="UP000604825">
    <property type="component" value="Unassembled WGS sequence"/>
</dbReference>
<evidence type="ECO:0008006" key="3">
    <source>
        <dbReference type="Google" id="ProtNLM"/>
    </source>
</evidence>
<sequence>MEFFPDGGFVRLQSRQNRKYIHADGDWVGVTLRPLSRVPSLEAVWRVEHWVSNRGHVFVLLQNAAYGRYLSLSVHPARPRHLSRRVIQRDFDDPNLVDAFLWRWRAQRVDPDQDYVRLRQFNFHLRADGRYLTWNWKTRVTGDLVRRRTLTTMMQWTVHAVAATPLPLPLPVTPLEPQIQGGRRGQSFWALWRRTGYGPGVYEDVPREIRYGGISVSPDICTSTVEYESGTSDKIEIHLFGNQKHLIIAAPDTVT</sequence>
<comment type="caution">
    <text evidence="1">The sequence shown here is derived from an EMBL/GenBank/DDBJ whole genome shotgun (WGS) entry which is preliminary data.</text>
</comment>
<evidence type="ECO:0000313" key="1">
    <source>
        <dbReference type="EMBL" id="CAD6266113.1"/>
    </source>
</evidence>